<sequence>MLGAPYYQHHQAAMASRNASVNAFANPTMFSSHAQYPSFNQVPMCPQYNNFEQFMPQPVNVRQQRTLEIIKLEEVPAPVPGPSRPRRVPTASNSFESVPASSYDSDSSEESEEESGESYCSSDDALEQNVNIRRASSAEDEELEPVRIDDTFNSRMRRIEAWRNAYAKAVGAELAPSPTRSTTTTKRKGSDDDNDDTLSRSSKRSRRSASNAGGPTGSSASSASARSSAHSCSACDANFTSRQSLRRHGRSPRTNEACRAAVEYGFE</sequence>
<dbReference type="GO" id="GO:0008270">
    <property type="term" value="F:zinc ion binding"/>
    <property type="evidence" value="ECO:0007669"/>
    <property type="project" value="UniProtKB-KW"/>
</dbReference>
<feature type="compositionally biased region" description="Acidic residues" evidence="2">
    <location>
        <begin position="106"/>
        <end position="116"/>
    </location>
</feature>
<keyword evidence="5" id="KW-1185">Reference proteome</keyword>
<feature type="compositionally biased region" description="Polar residues" evidence="2">
    <location>
        <begin position="90"/>
        <end position="100"/>
    </location>
</feature>
<dbReference type="AlphaFoldDB" id="A0A0H2R7V2"/>
<proteinExistence type="predicted"/>
<dbReference type="OrthoDB" id="3256870at2759"/>
<reference evidence="4 5" key="1">
    <citation type="submission" date="2015-04" db="EMBL/GenBank/DDBJ databases">
        <title>Complete genome sequence of Schizopora paradoxa KUC8140, a cosmopolitan wood degrader in East Asia.</title>
        <authorList>
            <consortium name="DOE Joint Genome Institute"/>
            <person name="Min B."/>
            <person name="Park H."/>
            <person name="Jang Y."/>
            <person name="Kim J.-J."/>
            <person name="Kim K.H."/>
            <person name="Pangilinan J."/>
            <person name="Lipzen A."/>
            <person name="Riley R."/>
            <person name="Grigoriev I.V."/>
            <person name="Spatafora J.W."/>
            <person name="Choi I.-G."/>
        </authorList>
    </citation>
    <scope>NUCLEOTIDE SEQUENCE [LARGE SCALE GENOMIC DNA]</scope>
    <source>
        <strain evidence="4 5">KUC8140</strain>
    </source>
</reference>
<dbReference type="InParanoid" id="A0A0H2R7V2"/>
<dbReference type="EMBL" id="KQ086139">
    <property type="protein sequence ID" value="KLO07437.1"/>
    <property type="molecule type" value="Genomic_DNA"/>
</dbReference>
<protein>
    <recommendedName>
        <fullName evidence="3">C2H2-type domain-containing protein</fullName>
    </recommendedName>
</protein>
<dbReference type="PROSITE" id="PS50157">
    <property type="entry name" value="ZINC_FINGER_C2H2_2"/>
    <property type="match status" value="1"/>
</dbReference>
<dbReference type="InterPro" id="IPR013087">
    <property type="entry name" value="Znf_C2H2_type"/>
</dbReference>
<evidence type="ECO:0000313" key="4">
    <source>
        <dbReference type="EMBL" id="KLO07437.1"/>
    </source>
</evidence>
<organism evidence="4 5">
    <name type="scientific">Schizopora paradoxa</name>
    <dbReference type="NCBI Taxonomy" id="27342"/>
    <lineage>
        <taxon>Eukaryota</taxon>
        <taxon>Fungi</taxon>
        <taxon>Dikarya</taxon>
        <taxon>Basidiomycota</taxon>
        <taxon>Agaricomycotina</taxon>
        <taxon>Agaricomycetes</taxon>
        <taxon>Hymenochaetales</taxon>
        <taxon>Schizoporaceae</taxon>
        <taxon>Schizopora</taxon>
    </lineage>
</organism>
<evidence type="ECO:0000259" key="3">
    <source>
        <dbReference type="PROSITE" id="PS50157"/>
    </source>
</evidence>
<accession>A0A0H2R7V2</accession>
<feature type="region of interest" description="Disordered" evidence="2">
    <location>
        <begin position="171"/>
        <end position="267"/>
    </location>
</feature>
<evidence type="ECO:0000256" key="2">
    <source>
        <dbReference type="SAM" id="MobiDB-lite"/>
    </source>
</evidence>
<evidence type="ECO:0000256" key="1">
    <source>
        <dbReference type="PROSITE-ProRule" id="PRU00042"/>
    </source>
</evidence>
<dbReference type="Proteomes" id="UP000053477">
    <property type="component" value="Unassembled WGS sequence"/>
</dbReference>
<evidence type="ECO:0000313" key="5">
    <source>
        <dbReference type="Proteomes" id="UP000053477"/>
    </source>
</evidence>
<keyword evidence="1" id="KW-0862">Zinc</keyword>
<gene>
    <name evidence="4" type="ORF">SCHPADRAFT_909472</name>
</gene>
<feature type="compositionally biased region" description="Low complexity" evidence="2">
    <location>
        <begin position="208"/>
        <end position="234"/>
    </location>
</feature>
<keyword evidence="1" id="KW-0863">Zinc-finger</keyword>
<name>A0A0H2R7V2_9AGAM</name>
<keyword evidence="1" id="KW-0479">Metal-binding</keyword>
<feature type="domain" description="C2H2-type" evidence="3">
    <location>
        <begin position="230"/>
        <end position="258"/>
    </location>
</feature>
<feature type="region of interest" description="Disordered" evidence="2">
    <location>
        <begin position="76"/>
        <end position="126"/>
    </location>
</feature>